<evidence type="ECO:0000256" key="5">
    <source>
        <dbReference type="ARBA" id="ARBA00023163"/>
    </source>
</evidence>
<evidence type="ECO:0000313" key="11">
    <source>
        <dbReference type="Proteomes" id="UP000190235"/>
    </source>
</evidence>
<dbReference type="InterPro" id="IPR036390">
    <property type="entry name" value="WH_DNA-bd_sf"/>
</dbReference>
<protein>
    <recommendedName>
        <fullName evidence="7">HTH-type transcriptional regulator SarZ</fullName>
    </recommendedName>
    <alternativeName>
        <fullName evidence="8">Staphylococcal accessory regulator Z</fullName>
    </alternativeName>
</protein>
<dbReference type="Gene3D" id="1.10.10.10">
    <property type="entry name" value="Winged helix-like DNA-binding domain superfamily/Winged helix DNA-binding domain"/>
    <property type="match status" value="1"/>
</dbReference>
<keyword evidence="2" id="KW-0963">Cytoplasm</keyword>
<dbReference type="PROSITE" id="PS50995">
    <property type="entry name" value="HTH_MARR_2"/>
    <property type="match status" value="1"/>
</dbReference>
<dbReference type="InterPro" id="IPR036388">
    <property type="entry name" value="WH-like_DNA-bd_sf"/>
</dbReference>
<dbReference type="Proteomes" id="UP000190235">
    <property type="component" value="Chromosome I"/>
</dbReference>
<evidence type="ECO:0000256" key="1">
    <source>
        <dbReference type="ARBA" id="ARBA00004496"/>
    </source>
</evidence>
<evidence type="ECO:0000256" key="6">
    <source>
        <dbReference type="ARBA" id="ARBA00046337"/>
    </source>
</evidence>
<dbReference type="STRING" id="143223.SAMN05878281_2830"/>
<keyword evidence="4 10" id="KW-0238">DNA-binding</keyword>
<dbReference type="SMART" id="SM00347">
    <property type="entry name" value="HTH_MARR"/>
    <property type="match status" value="1"/>
</dbReference>
<dbReference type="GO" id="GO:0003677">
    <property type="term" value="F:DNA binding"/>
    <property type="evidence" value="ECO:0007669"/>
    <property type="project" value="UniProtKB-KW"/>
</dbReference>
<sequence length="152" mass="17713">MDDQQLKLNNQICFPIYSVSRLITKAYKPFLEEMGLTYPQYLVLLVLWENDKLSINKIGEKLLLNTNTLSPLIKRMEKMGLLLRSRSEKDERSVFIQLTDKGKELKNTAIPIPEKLLNTLLTEDVTLTEVMLLKDTLNKWTDILSDKQNDRE</sequence>
<evidence type="ECO:0000259" key="9">
    <source>
        <dbReference type="PROSITE" id="PS50995"/>
    </source>
</evidence>
<keyword evidence="5" id="KW-0804">Transcription</keyword>
<keyword evidence="3" id="KW-0805">Transcription regulation</keyword>
<evidence type="ECO:0000256" key="3">
    <source>
        <dbReference type="ARBA" id="ARBA00023015"/>
    </source>
</evidence>
<reference evidence="11" key="1">
    <citation type="submission" date="2016-11" db="EMBL/GenBank/DDBJ databases">
        <authorList>
            <person name="Varghese N."/>
            <person name="Submissions S."/>
        </authorList>
    </citation>
    <scope>NUCLEOTIDE SEQUENCE [LARGE SCALE GENOMIC DNA]</scope>
    <source>
        <strain evidence="11">ACAM 48</strain>
    </source>
</reference>
<dbReference type="InterPro" id="IPR000835">
    <property type="entry name" value="HTH_MarR-typ"/>
</dbReference>
<feature type="domain" description="HTH marR-type" evidence="9">
    <location>
        <begin position="9"/>
        <end position="142"/>
    </location>
</feature>
<evidence type="ECO:0000256" key="4">
    <source>
        <dbReference type="ARBA" id="ARBA00023125"/>
    </source>
</evidence>
<dbReference type="GO" id="GO:0005737">
    <property type="term" value="C:cytoplasm"/>
    <property type="evidence" value="ECO:0007669"/>
    <property type="project" value="UniProtKB-SubCell"/>
</dbReference>
<dbReference type="FunFam" id="1.10.10.10:FF:000163">
    <property type="entry name" value="MarR family transcriptional regulator"/>
    <property type="match status" value="1"/>
</dbReference>
<dbReference type="PANTHER" id="PTHR42756:SF1">
    <property type="entry name" value="TRANSCRIPTIONAL REPRESSOR OF EMRAB OPERON"/>
    <property type="match status" value="1"/>
</dbReference>
<evidence type="ECO:0000256" key="8">
    <source>
        <dbReference type="ARBA" id="ARBA00047207"/>
    </source>
</evidence>
<dbReference type="AlphaFoldDB" id="A0A1M7N2B5"/>
<dbReference type="Pfam" id="PF22381">
    <property type="entry name" value="Staph_reg_Sar_Rot"/>
    <property type="match status" value="1"/>
</dbReference>
<accession>A0A1M7N2B5</accession>
<evidence type="ECO:0000256" key="7">
    <source>
        <dbReference type="ARBA" id="ARBA00047188"/>
    </source>
</evidence>
<dbReference type="PRINTS" id="PR00598">
    <property type="entry name" value="HTHMARR"/>
</dbReference>
<evidence type="ECO:0000256" key="2">
    <source>
        <dbReference type="ARBA" id="ARBA00022490"/>
    </source>
</evidence>
<comment type="similarity">
    <text evidence="6">Belongs to the SarZ family.</text>
</comment>
<organism evidence="10 11">
    <name type="scientific">Salegentibacter salegens</name>
    <dbReference type="NCBI Taxonomy" id="143223"/>
    <lineage>
        <taxon>Bacteria</taxon>
        <taxon>Pseudomonadati</taxon>
        <taxon>Bacteroidota</taxon>
        <taxon>Flavobacteriia</taxon>
        <taxon>Flavobacteriales</taxon>
        <taxon>Flavobacteriaceae</taxon>
        <taxon>Salegentibacter</taxon>
    </lineage>
</organism>
<name>A0A1M7N2B5_9FLAO</name>
<dbReference type="GO" id="GO:0003700">
    <property type="term" value="F:DNA-binding transcription factor activity"/>
    <property type="evidence" value="ECO:0007669"/>
    <property type="project" value="InterPro"/>
</dbReference>
<comment type="subcellular location">
    <subcellularLocation>
        <location evidence="1">Cytoplasm</location>
    </subcellularLocation>
</comment>
<evidence type="ECO:0000313" key="10">
    <source>
        <dbReference type="EMBL" id="SHM97552.1"/>
    </source>
</evidence>
<dbReference type="EMBL" id="LT670848">
    <property type="protein sequence ID" value="SHM97552.1"/>
    <property type="molecule type" value="Genomic_DNA"/>
</dbReference>
<proteinExistence type="inferred from homology"/>
<keyword evidence="11" id="KW-1185">Reference proteome</keyword>
<dbReference type="RefSeq" id="WP_079735818.1">
    <property type="nucleotide sequence ID" value="NZ_LT670848.1"/>
</dbReference>
<dbReference type="SUPFAM" id="SSF46785">
    <property type="entry name" value="Winged helix' DNA-binding domain"/>
    <property type="match status" value="1"/>
</dbReference>
<dbReference type="InterPro" id="IPR055166">
    <property type="entry name" value="Transc_reg_Sar_Rot_HTH"/>
</dbReference>
<dbReference type="PANTHER" id="PTHR42756">
    <property type="entry name" value="TRANSCRIPTIONAL REGULATOR, MARR"/>
    <property type="match status" value="1"/>
</dbReference>
<dbReference type="OrthoDB" id="9806864at2"/>
<gene>
    <name evidence="10" type="ORF">SAMN05878281_2830</name>
</gene>